<dbReference type="PROSITE" id="PS00075">
    <property type="entry name" value="DHFR_1"/>
    <property type="match status" value="1"/>
</dbReference>
<dbReference type="InterPro" id="IPR024072">
    <property type="entry name" value="DHFR-like_dom_sf"/>
</dbReference>
<comment type="catalytic activity">
    <reaction evidence="8">
        <text>(6S)-5,6,7,8-tetrahydrofolate + NADP(+) = 7,8-dihydrofolate + NADPH + H(+)</text>
        <dbReference type="Rhea" id="RHEA:15009"/>
        <dbReference type="ChEBI" id="CHEBI:15378"/>
        <dbReference type="ChEBI" id="CHEBI:57451"/>
        <dbReference type="ChEBI" id="CHEBI:57453"/>
        <dbReference type="ChEBI" id="CHEBI:57783"/>
        <dbReference type="ChEBI" id="CHEBI:58349"/>
        <dbReference type="EC" id="1.5.1.3"/>
    </reaction>
</comment>
<evidence type="ECO:0000256" key="6">
    <source>
        <dbReference type="ARBA" id="ARBA00023002"/>
    </source>
</evidence>
<comment type="caution">
    <text evidence="11">The sequence shown here is derived from an EMBL/GenBank/DDBJ whole genome shotgun (WGS) entry which is preliminary data.</text>
</comment>
<keyword evidence="12" id="KW-1185">Reference proteome</keyword>
<keyword evidence="6 8" id="KW-0560">Oxidoreductase</keyword>
<evidence type="ECO:0000259" key="10">
    <source>
        <dbReference type="PROSITE" id="PS51330"/>
    </source>
</evidence>
<evidence type="ECO:0000313" key="11">
    <source>
        <dbReference type="EMBL" id="MBM6928298.1"/>
    </source>
</evidence>
<sequence>MTQLHLIVAHARNGVIGKDNKLPWYLPEDLKNFKRTTIGKPVIMGRKTWESLGRPLPGRRNIVITRQENYKAEGATVVGSLDEALKAVEDAPIAFIMGGAQVYEEALPRVEVAHITYLNADFEGDAFFTHLSPDEWVLTEEQSFPATDAHPFSFSFRIYTRK</sequence>
<dbReference type="EC" id="1.5.1.3" evidence="3 8"/>
<comment type="similarity">
    <text evidence="2 8 9">Belongs to the dihydrofolate reductase family.</text>
</comment>
<evidence type="ECO:0000256" key="7">
    <source>
        <dbReference type="ARBA" id="ARBA00025067"/>
    </source>
</evidence>
<name>A0ABS2GR88_9BURK</name>
<dbReference type="PRINTS" id="PR00070">
    <property type="entry name" value="DHFR"/>
</dbReference>
<gene>
    <name evidence="11" type="ORF">H5985_03300</name>
</gene>
<evidence type="ECO:0000256" key="9">
    <source>
        <dbReference type="RuleBase" id="RU004474"/>
    </source>
</evidence>
<dbReference type="InterPro" id="IPR001796">
    <property type="entry name" value="DHFR_dom"/>
</dbReference>
<evidence type="ECO:0000256" key="3">
    <source>
        <dbReference type="ARBA" id="ARBA00012856"/>
    </source>
</evidence>
<protein>
    <recommendedName>
        <fullName evidence="3 8">Dihydrofolate reductase</fullName>
        <ecNumber evidence="3 8">1.5.1.3</ecNumber>
    </recommendedName>
</protein>
<dbReference type="RefSeq" id="WP_205049896.1">
    <property type="nucleotide sequence ID" value="NZ_JACJKX010000004.1"/>
</dbReference>
<dbReference type="InterPro" id="IPR017925">
    <property type="entry name" value="DHFR_CS"/>
</dbReference>
<comment type="function">
    <text evidence="7 8">Key enzyme in folate metabolism. Catalyzes an essential reaction for de novo glycine and purine synthesis, and for DNA precursor synthesis.</text>
</comment>
<proteinExistence type="inferred from homology"/>
<accession>A0ABS2GR88</accession>
<keyword evidence="4 8" id="KW-0554">One-carbon metabolism</keyword>
<dbReference type="Pfam" id="PF00186">
    <property type="entry name" value="DHFR_1"/>
    <property type="match status" value="1"/>
</dbReference>
<dbReference type="PANTHER" id="PTHR48069">
    <property type="entry name" value="DIHYDROFOLATE REDUCTASE"/>
    <property type="match status" value="1"/>
</dbReference>
<dbReference type="PANTHER" id="PTHR48069:SF3">
    <property type="entry name" value="DIHYDROFOLATE REDUCTASE"/>
    <property type="match status" value="1"/>
</dbReference>
<dbReference type="SUPFAM" id="SSF53597">
    <property type="entry name" value="Dihydrofolate reductase-like"/>
    <property type="match status" value="1"/>
</dbReference>
<reference evidence="11 12" key="1">
    <citation type="journal article" date="2021" name="Sci. Rep.">
        <title>The distribution of antibiotic resistance genes in chicken gut microbiota commensals.</title>
        <authorList>
            <person name="Juricova H."/>
            <person name="Matiasovicova J."/>
            <person name="Kubasova T."/>
            <person name="Cejkova D."/>
            <person name="Rychlik I."/>
        </authorList>
    </citation>
    <scope>NUCLEOTIDE SEQUENCE [LARGE SCALE GENOMIC DNA]</scope>
    <source>
        <strain evidence="11 12">An562</strain>
    </source>
</reference>
<feature type="domain" description="DHFR" evidence="10">
    <location>
        <begin position="3"/>
        <end position="161"/>
    </location>
</feature>
<evidence type="ECO:0000256" key="4">
    <source>
        <dbReference type="ARBA" id="ARBA00022563"/>
    </source>
</evidence>
<evidence type="ECO:0000313" key="12">
    <source>
        <dbReference type="Proteomes" id="UP000777002"/>
    </source>
</evidence>
<dbReference type="CDD" id="cd00209">
    <property type="entry name" value="DHFR"/>
    <property type="match status" value="1"/>
</dbReference>
<keyword evidence="5 8" id="KW-0521">NADP</keyword>
<dbReference type="PROSITE" id="PS51330">
    <property type="entry name" value="DHFR_2"/>
    <property type="match status" value="1"/>
</dbReference>
<organism evidence="11 12">
    <name type="scientific">Parasutterella secunda</name>
    <dbReference type="NCBI Taxonomy" id="626947"/>
    <lineage>
        <taxon>Bacteria</taxon>
        <taxon>Pseudomonadati</taxon>
        <taxon>Pseudomonadota</taxon>
        <taxon>Betaproteobacteria</taxon>
        <taxon>Burkholderiales</taxon>
        <taxon>Sutterellaceae</taxon>
        <taxon>Parasutterella</taxon>
    </lineage>
</organism>
<comment type="pathway">
    <text evidence="1 8">Cofactor biosynthesis; tetrahydrofolate biosynthesis; 5,6,7,8-tetrahydrofolate from 7,8-dihydrofolate: step 1/1.</text>
</comment>
<dbReference type="Proteomes" id="UP000777002">
    <property type="component" value="Unassembled WGS sequence"/>
</dbReference>
<evidence type="ECO:0000256" key="5">
    <source>
        <dbReference type="ARBA" id="ARBA00022857"/>
    </source>
</evidence>
<dbReference type="Gene3D" id="3.40.430.10">
    <property type="entry name" value="Dihydrofolate Reductase, subunit A"/>
    <property type="match status" value="1"/>
</dbReference>
<dbReference type="PIRSF" id="PIRSF000194">
    <property type="entry name" value="DHFR"/>
    <property type="match status" value="1"/>
</dbReference>
<evidence type="ECO:0000256" key="2">
    <source>
        <dbReference type="ARBA" id="ARBA00009539"/>
    </source>
</evidence>
<evidence type="ECO:0000256" key="8">
    <source>
        <dbReference type="PIRNR" id="PIRNR000194"/>
    </source>
</evidence>
<dbReference type="EMBL" id="JACJKX010000004">
    <property type="protein sequence ID" value="MBM6928298.1"/>
    <property type="molecule type" value="Genomic_DNA"/>
</dbReference>
<dbReference type="InterPro" id="IPR012259">
    <property type="entry name" value="DHFR"/>
</dbReference>
<evidence type="ECO:0000256" key="1">
    <source>
        <dbReference type="ARBA" id="ARBA00004903"/>
    </source>
</evidence>